<evidence type="ECO:0000256" key="6">
    <source>
        <dbReference type="ARBA" id="ARBA00023180"/>
    </source>
</evidence>
<evidence type="ECO:0000256" key="5">
    <source>
        <dbReference type="ARBA" id="ARBA00023157"/>
    </source>
</evidence>
<comment type="catalytic activity">
    <reaction evidence="13">
        <text>1D-myo-inositol hexakisphosphate + H2O = 1D-myo-inositol 1,2,4,5,6-pentakisphosphate + phosphate</text>
        <dbReference type="Rhea" id="RHEA:16989"/>
        <dbReference type="ChEBI" id="CHEBI:15377"/>
        <dbReference type="ChEBI" id="CHEBI:43474"/>
        <dbReference type="ChEBI" id="CHEBI:57798"/>
        <dbReference type="ChEBI" id="CHEBI:58130"/>
        <dbReference type="EC" id="3.1.3.8"/>
    </reaction>
    <physiologicalReaction direction="left-to-right" evidence="13">
        <dbReference type="Rhea" id="RHEA:16990"/>
    </physiologicalReaction>
</comment>
<dbReference type="Proteomes" id="UP001212997">
    <property type="component" value="Unassembled WGS sequence"/>
</dbReference>
<evidence type="ECO:0000256" key="12">
    <source>
        <dbReference type="ARBA" id="ARBA00043748"/>
    </source>
</evidence>
<evidence type="ECO:0000256" key="15">
    <source>
        <dbReference type="ARBA" id="ARBA00044262"/>
    </source>
</evidence>
<comment type="caution">
    <text evidence="19">The sequence shown here is derived from an EMBL/GenBank/DDBJ whole genome shotgun (WGS) entry which is preliminary data.</text>
</comment>
<evidence type="ECO:0000256" key="9">
    <source>
        <dbReference type="ARBA" id="ARBA00043670"/>
    </source>
</evidence>
<dbReference type="SUPFAM" id="SSF53254">
    <property type="entry name" value="Phosphoglycerate mutase-like"/>
    <property type="match status" value="1"/>
</dbReference>
<dbReference type="Gene3D" id="3.40.50.1240">
    <property type="entry name" value="Phosphoglycerate mutase-like"/>
    <property type="match status" value="1"/>
</dbReference>
<dbReference type="AlphaFoldDB" id="A0AAD5VBU9"/>
<keyword evidence="6" id="KW-0325">Glycoprotein</keyword>
<keyword evidence="4" id="KW-0378">Hydrolase</keyword>
<comment type="subcellular location">
    <subcellularLocation>
        <location evidence="1">Secreted</location>
    </subcellularLocation>
</comment>
<evidence type="ECO:0000256" key="8">
    <source>
        <dbReference type="ARBA" id="ARBA00042300"/>
    </source>
</evidence>
<feature type="transmembrane region" description="Helical" evidence="18">
    <location>
        <begin position="37"/>
        <end position="54"/>
    </location>
</feature>
<evidence type="ECO:0000256" key="7">
    <source>
        <dbReference type="ARBA" id="ARBA00041857"/>
    </source>
</evidence>
<keyword evidence="18" id="KW-0472">Membrane</keyword>
<comment type="catalytic activity">
    <reaction evidence="12">
        <text>1D-myo-inositol 1,2,4,5,6-pentakisphosphate + H2O = 1D-myo-inositol 1,2,5,6-tetrakisphosphate + phosphate</text>
        <dbReference type="Rhea" id="RHEA:77115"/>
        <dbReference type="ChEBI" id="CHEBI:15377"/>
        <dbReference type="ChEBI" id="CHEBI:43474"/>
        <dbReference type="ChEBI" id="CHEBI:57798"/>
        <dbReference type="ChEBI" id="CHEBI:195535"/>
    </reaction>
    <physiologicalReaction direction="left-to-right" evidence="12">
        <dbReference type="Rhea" id="RHEA:77116"/>
    </physiologicalReaction>
</comment>
<evidence type="ECO:0000256" key="11">
    <source>
        <dbReference type="ARBA" id="ARBA00043721"/>
    </source>
</evidence>
<dbReference type="PIRSF" id="PIRSF000894">
    <property type="entry name" value="Acid_phosphatase"/>
    <property type="match status" value="1"/>
</dbReference>
<dbReference type="CDD" id="cd07061">
    <property type="entry name" value="HP_HAP_like"/>
    <property type="match status" value="1"/>
</dbReference>
<dbReference type="PANTHER" id="PTHR20963:SF24">
    <property type="entry name" value="3-PHYTASE B"/>
    <property type="match status" value="1"/>
</dbReference>
<evidence type="ECO:0000256" key="13">
    <source>
        <dbReference type="ARBA" id="ARBA00043788"/>
    </source>
</evidence>
<evidence type="ECO:0000256" key="1">
    <source>
        <dbReference type="ARBA" id="ARBA00004613"/>
    </source>
</evidence>
<dbReference type="PROSITE" id="PS00778">
    <property type="entry name" value="HIS_ACID_PHOSPHAT_2"/>
    <property type="match status" value="1"/>
</dbReference>
<dbReference type="GO" id="GO:0003993">
    <property type="term" value="F:acid phosphatase activity"/>
    <property type="evidence" value="ECO:0007669"/>
    <property type="project" value="TreeGrafter"/>
</dbReference>
<feature type="disulfide bond" evidence="17">
    <location>
        <begin position="228"/>
        <end position="471"/>
    </location>
</feature>
<dbReference type="EMBL" id="JANAWD010000030">
    <property type="protein sequence ID" value="KAJ3490297.1"/>
    <property type="molecule type" value="Genomic_DNA"/>
</dbReference>
<keyword evidence="3" id="KW-0964">Secreted</keyword>
<dbReference type="PANTHER" id="PTHR20963">
    <property type="entry name" value="MULTIPLE INOSITOL POLYPHOSPHATE PHOSPHATASE-RELATED"/>
    <property type="match status" value="1"/>
</dbReference>
<evidence type="ECO:0000256" key="3">
    <source>
        <dbReference type="ARBA" id="ARBA00022525"/>
    </source>
</evidence>
<reference evidence="19" key="1">
    <citation type="submission" date="2022-07" db="EMBL/GenBank/DDBJ databases">
        <title>Genome Sequence of Physisporinus lineatus.</title>
        <authorList>
            <person name="Buettner E."/>
        </authorList>
    </citation>
    <scope>NUCLEOTIDE SEQUENCE</scope>
    <source>
        <strain evidence="19">VT162</strain>
    </source>
</reference>
<dbReference type="GO" id="GO:0005576">
    <property type="term" value="C:extracellular region"/>
    <property type="evidence" value="ECO:0007669"/>
    <property type="project" value="UniProtKB-SubCell"/>
</dbReference>
<keyword evidence="18" id="KW-0812">Transmembrane</keyword>
<comment type="catalytic activity">
    <reaction evidence="11">
        <text>1D-myo-inositol 1,2,6-trisphosphate + H2O = 1D-myo-inositol 1,2-bisphosphate + phosphate</text>
        <dbReference type="Rhea" id="RHEA:77131"/>
        <dbReference type="ChEBI" id="CHEBI:15377"/>
        <dbReference type="ChEBI" id="CHEBI:43474"/>
        <dbReference type="ChEBI" id="CHEBI:195537"/>
        <dbReference type="ChEBI" id="CHEBI:195539"/>
    </reaction>
    <physiologicalReaction direction="left-to-right" evidence="11">
        <dbReference type="Rhea" id="RHEA:77132"/>
    </physiologicalReaction>
</comment>
<comment type="subunit">
    <text evidence="2">Monomer.</text>
</comment>
<feature type="disulfide bond" evidence="17">
    <location>
        <begin position="274"/>
        <end position="288"/>
    </location>
</feature>
<dbReference type="InterPro" id="IPR029033">
    <property type="entry name" value="His_PPase_superfam"/>
</dbReference>
<dbReference type="InterPro" id="IPR000560">
    <property type="entry name" value="His_Pase_clade-2"/>
</dbReference>
<dbReference type="InterPro" id="IPR033379">
    <property type="entry name" value="Acid_Pase_AS"/>
</dbReference>
<feature type="active site" description="Proton donor" evidence="16">
    <location>
        <position position="370"/>
    </location>
</feature>
<keyword evidence="20" id="KW-1185">Reference proteome</keyword>
<evidence type="ECO:0000256" key="14">
    <source>
        <dbReference type="ARBA" id="ARBA00044106"/>
    </source>
</evidence>
<name>A0AAD5VBU9_9APHY</name>
<evidence type="ECO:0000256" key="10">
    <source>
        <dbReference type="ARBA" id="ARBA00043675"/>
    </source>
</evidence>
<evidence type="ECO:0000313" key="19">
    <source>
        <dbReference type="EMBL" id="KAJ3490297.1"/>
    </source>
</evidence>
<gene>
    <name evidence="19" type="ORF">NLI96_g1514</name>
</gene>
<organism evidence="19 20">
    <name type="scientific">Meripilus lineatus</name>
    <dbReference type="NCBI Taxonomy" id="2056292"/>
    <lineage>
        <taxon>Eukaryota</taxon>
        <taxon>Fungi</taxon>
        <taxon>Dikarya</taxon>
        <taxon>Basidiomycota</taxon>
        <taxon>Agaricomycotina</taxon>
        <taxon>Agaricomycetes</taxon>
        <taxon>Polyporales</taxon>
        <taxon>Meripilaceae</taxon>
        <taxon>Meripilus</taxon>
    </lineage>
</organism>
<dbReference type="InterPro" id="IPR016274">
    <property type="entry name" value="Histidine_acid_Pase_euk"/>
</dbReference>
<keyword evidence="18" id="KW-1133">Transmembrane helix</keyword>
<feature type="disulfide bond" evidence="17">
    <location>
        <begin position="439"/>
        <end position="448"/>
    </location>
</feature>
<comment type="catalytic activity">
    <reaction evidence="10">
        <text>1D-myo-inositol 1,2-bisphosphate + H2O = 1D-myo-inositol 2-phosphate + phosphate</text>
        <dbReference type="Rhea" id="RHEA:77135"/>
        <dbReference type="ChEBI" id="CHEBI:15377"/>
        <dbReference type="ChEBI" id="CHEBI:43474"/>
        <dbReference type="ChEBI" id="CHEBI:84142"/>
        <dbReference type="ChEBI" id="CHEBI:195539"/>
    </reaction>
    <physiologicalReaction direction="left-to-right" evidence="10">
        <dbReference type="Rhea" id="RHEA:77136"/>
    </physiologicalReaction>
</comment>
<evidence type="ECO:0000313" key="20">
    <source>
        <dbReference type="Proteomes" id="UP001212997"/>
    </source>
</evidence>
<sequence length="475" mass="52634">MPSHREDELELEQGLLSGVSRKEQLPERPLLYSRRPLLYIMLLISFLGLSWVFLRTDARQPLTPTLNVPRNVQLDWAQYSPYFPAGTYSSPPSGCKVDQIQRHGARYPTKGASTAIRQALAKIQSVDEYTDSRLNFLRSFKYQLGTDDLVPFGAAQSFDSGVEVFERYSHLTNGRNIPFVRSSDSERVVVSAQNWTNGFSFASNHRFNPPVAVIISEAANDTLDDSMCPGAGDSDEQTSAWLGTFAPPITSRLNAAASGANLTDKDTFSLISLCPFETVFLEKGSPFCSIFAEDQISFPGFEYAGDLDKYYGTGYGQELGRVQGVGYVNELIARLTNSPVRDNTQTNRTLDSNPATFPLNRSIYADFSHDNQMIAIYAALGLFNSTALNPTQPDPAHIWRVSDLVPFSARMVVERLDCGKQGSNVRIFVNDALQPLEFCGGDPRVGICTLKAFVESQSYSRNDGEGDFEKCFLDS</sequence>
<comment type="catalytic activity">
    <reaction evidence="9">
        <text>1D-myo-inositol 1,2,5,6-tetrakisphosphate + H2O = 1D-myo-inositol 1,2,6-trisphosphate + phosphate</text>
        <dbReference type="Rhea" id="RHEA:77119"/>
        <dbReference type="ChEBI" id="CHEBI:15377"/>
        <dbReference type="ChEBI" id="CHEBI:43474"/>
        <dbReference type="ChEBI" id="CHEBI:195535"/>
        <dbReference type="ChEBI" id="CHEBI:195537"/>
    </reaction>
    <physiologicalReaction direction="left-to-right" evidence="9">
        <dbReference type="Rhea" id="RHEA:77120"/>
    </physiologicalReaction>
</comment>
<evidence type="ECO:0000256" key="4">
    <source>
        <dbReference type="ARBA" id="ARBA00022801"/>
    </source>
</evidence>
<dbReference type="GO" id="GO:0016158">
    <property type="term" value="F:inositol hexakisphosphate 3-phosphatase activity"/>
    <property type="evidence" value="ECO:0007669"/>
    <property type="project" value="UniProtKB-EC"/>
</dbReference>
<evidence type="ECO:0000256" key="2">
    <source>
        <dbReference type="ARBA" id="ARBA00011245"/>
    </source>
</evidence>
<proteinExistence type="predicted"/>
<evidence type="ECO:0000256" key="18">
    <source>
        <dbReference type="SAM" id="Phobius"/>
    </source>
</evidence>
<accession>A0AAD5VBU9</accession>
<dbReference type="Pfam" id="PF00328">
    <property type="entry name" value="His_Phos_2"/>
    <property type="match status" value="1"/>
</dbReference>
<feature type="active site" description="Nucleophile" evidence="16">
    <location>
        <position position="103"/>
    </location>
</feature>
<protein>
    <recommendedName>
        <fullName evidence="14">Phytase A</fullName>
    </recommendedName>
    <alternativeName>
        <fullName evidence="15">Histidine acid phosphatase phyA</fullName>
    </alternativeName>
    <alternativeName>
        <fullName evidence="8">Myo-inositol hexakisphosphate phosphohydrolase A</fullName>
    </alternativeName>
    <alternativeName>
        <fullName evidence="7">Myo-inositol-hexaphosphate 3-phosphohydrolase A</fullName>
    </alternativeName>
</protein>
<keyword evidence="5 17" id="KW-1015">Disulfide bond</keyword>
<evidence type="ECO:0000256" key="17">
    <source>
        <dbReference type="PIRSR" id="PIRSR000894-2"/>
    </source>
</evidence>
<feature type="disulfide bond" evidence="17">
    <location>
        <begin position="95"/>
        <end position="418"/>
    </location>
</feature>
<evidence type="ECO:0000256" key="16">
    <source>
        <dbReference type="PIRSR" id="PIRSR000894-1"/>
    </source>
</evidence>